<gene>
    <name evidence="1" type="ORF">NA56DRAFT_295689</name>
</gene>
<reference evidence="1 2" key="1">
    <citation type="submission" date="2016-05" db="EMBL/GenBank/DDBJ databases">
        <title>A degradative enzymes factory behind the ericoid mycorrhizal symbiosis.</title>
        <authorList>
            <consortium name="DOE Joint Genome Institute"/>
            <person name="Martino E."/>
            <person name="Morin E."/>
            <person name="Grelet G."/>
            <person name="Kuo A."/>
            <person name="Kohler A."/>
            <person name="Daghino S."/>
            <person name="Barry K."/>
            <person name="Choi C."/>
            <person name="Cichocki N."/>
            <person name="Clum A."/>
            <person name="Copeland A."/>
            <person name="Hainaut M."/>
            <person name="Haridas S."/>
            <person name="Labutti K."/>
            <person name="Lindquist E."/>
            <person name="Lipzen A."/>
            <person name="Khouja H.-R."/>
            <person name="Murat C."/>
            <person name="Ohm R."/>
            <person name="Olson A."/>
            <person name="Spatafora J."/>
            <person name="Veneault-Fourrey C."/>
            <person name="Henrissat B."/>
            <person name="Grigoriev I."/>
            <person name="Martin F."/>
            <person name="Perotto S."/>
        </authorList>
    </citation>
    <scope>NUCLEOTIDE SEQUENCE [LARGE SCALE GENOMIC DNA]</scope>
    <source>
        <strain evidence="1 2">UAMH 7357</strain>
    </source>
</reference>
<proteinExistence type="predicted"/>
<dbReference type="AlphaFoldDB" id="A0A2J6QKE1"/>
<organism evidence="1 2">
    <name type="scientific">Hyaloscypha hepaticicola</name>
    <dbReference type="NCBI Taxonomy" id="2082293"/>
    <lineage>
        <taxon>Eukaryota</taxon>
        <taxon>Fungi</taxon>
        <taxon>Dikarya</taxon>
        <taxon>Ascomycota</taxon>
        <taxon>Pezizomycotina</taxon>
        <taxon>Leotiomycetes</taxon>
        <taxon>Helotiales</taxon>
        <taxon>Hyaloscyphaceae</taxon>
        <taxon>Hyaloscypha</taxon>
    </lineage>
</organism>
<accession>A0A2J6QKE1</accession>
<dbReference type="OrthoDB" id="4386654at2759"/>
<sequence length="90" mass="10216">MHTFYHLSCSYLYYWCWGNLGPDEATSNQGPTYPTLGANLFPEVKGQFRSETGPAPYEITCSMACSIPTALSIPRTRTYPNWVLKRRGVF</sequence>
<evidence type="ECO:0000313" key="1">
    <source>
        <dbReference type="EMBL" id="PMD26742.1"/>
    </source>
</evidence>
<dbReference type="EMBL" id="KZ613467">
    <property type="protein sequence ID" value="PMD26742.1"/>
    <property type="molecule type" value="Genomic_DNA"/>
</dbReference>
<protein>
    <submittedName>
        <fullName evidence="1">Uncharacterized protein</fullName>
    </submittedName>
</protein>
<evidence type="ECO:0000313" key="2">
    <source>
        <dbReference type="Proteomes" id="UP000235672"/>
    </source>
</evidence>
<name>A0A2J6QKE1_9HELO</name>
<keyword evidence="2" id="KW-1185">Reference proteome</keyword>
<dbReference type="Proteomes" id="UP000235672">
    <property type="component" value="Unassembled WGS sequence"/>
</dbReference>